<keyword evidence="2" id="KW-0203">Cytokinin biosynthesis</keyword>
<proteinExistence type="inferred from homology"/>
<evidence type="ECO:0000313" key="4">
    <source>
        <dbReference type="Proteomes" id="UP000093928"/>
    </source>
</evidence>
<dbReference type="Pfam" id="PF03641">
    <property type="entry name" value="Lysine_decarbox"/>
    <property type="match status" value="1"/>
</dbReference>
<name>A0A1A3NX95_MYCAS</name>
<organism evidence="3 4">
    <name type="scientific">Mycobacterium asiaticum</name>
    <dbReference type="NCBI Taxonomy" id="1790"/>
    <lineage>
        <taxon>Bacteria</taxon>
        <taxon>Bacillati</taxon>
        <taxon>Actinomycetota</taxon>
        <taxon>Actinomycetes</taxon>
        <taxon>Mycobacteriales</taxon>
        <taxon>Mycobacteriaceae</taxon>
        <taxon>Mycobacterium</taxon>
    </lineage>
</organism>
<keyword evidence="2" id="KW-0378">Hydrolase</keyword>
<evidence type="ECO:0000313" key="3">
    <source>
        <dbReference type="EMBL" id="OBK26566.1"/>
    </source>
</evidence>
<dbReference type="EC" id="3.2.2.n1" evidence="2"/>
<dbReference type="Gene3D" id="3.40.50.450">
    <property type="match status" value="1"/>
</dbReference>
<dbReference type="GO" id="GO:0005829">
    <property type="term" value="C:cytosol"/>
    <property type="evidence" value="ECO:0007669"/>
    <property type="project" value="TreeGrafter"/>
</dbReference>
<evidence type="ECO:0000256" key="2">
    <source>
        <dbReference type="RuleBase" id="RU363015"/>
    </source>
</evidence>
<sequence length="197" mass="20906">MPAETDVQWTVAVYCAASPTHPDLLELAASLGASIGSQGWTLVWGGGHVSAMGAVASAARAVGGWTVGVIPRMLLNRELADRGADELIVTDTMSERKRVMESRADAFIALPGGVGTMDELLSAWTEGYLGVHDKPIVLLDPWGHFDGFLAWIYELLDSGYISQAAVDRLVVVDKVGEALQACAPDRGGLERIEESGV</sequence>
<dbReference type="GO" id="GO:0009691">
    <property type="term" value="P:cytokinin biosynthetic process"/>
    <property type="evidence" value="ECO:0007669"/>
    <property type="project" value="UniProtKB-UniRule"/>
</dbReference>
<evidence type="ECO:0000256" key="1">
    <source>
        <dbReference type="ARBA" id="ARBA00006763"/>
    </source>
</evidence>
<dbReference type="SUPFAM" id="SSF102405">
    <property type="entry name" value="MCP/YpsA-like"/>
    <property type="match status" value="1"/>
</dbReference>
<gene>
    <name evidence="3" type="ORF">A5634_00075</name>
</gene>
<accession>A0A1A3NX95</accession>
<dbReference type="RefSeq" id="WP_065144423.1">
    <property type="nucleotide sequence ID" value="NZ_LZLS01000112.1"/>
</dbReference>
<reference evidence="3 4" key="1">
    <citation type="submission" date="2016-06" db="EMBL/GenBank/DDBJ databases">
        <authorList>
            <person name="Kjaerup R.B."/>
            <person name="Dalgaard T.S."/>
            <person name="Juul-Madsen H.R."/>
        </authorList>
    </citation>
    <scope>NUCLEOTIDE SEQUENCE [LARGE SCALE GENOMIC DNA]</scope>
    <source>
        <strain evidence="3 4">1165133.8</strain>
    </source>
</reference>
<dbReference type="AlphaFoldDB" id="A0A1A3NX95"/>
<dbReference type="EMBL" id="LZLS01000112">
    <property type="protein sequence ID" value="OBK26566.1"/>
    <property type="molecule type" value="Genomic_DNA"/>
</dbReference>
<dbReference type="OrthoDB" id="9801098at2"/>
<dbReference type="InterPro" id="IPR005269">
    <property type="entry name" value="LOG"/>
</dbReference>
<dbReference type="NCBIfam" id="TIGR00730">
    <property type="entry name" value="Rossman fold protein, TIGR00730 family"/>
    <property type="match status" value="1"/>
</dbReference>
<dbReference type="PANTHER" id="PTHR31223">
    <property type="entry name" value="LOG FAMILY PROTEIN YJL055W"/>
    <property type="match status" value="1"/>
</dbReference>
<comment type="similarity">
    <text evidence="1 2">Belongs to the LOG family.</text>
</comment>
<dbReference type="PANTHER" id="PTHR31223:SF70">
    <property type="entry name" value="LOG FAMILY PROTEIN YJL055W"/>
    <property type="match status" value="1"/>
</dbReference>
<dbReference type="GO" id="GO:0102682">
    <property type="term" value="F:cytokinin riboside 5'-monophosphate phosphoribohydrolase activity"/>
    <property type="evidence" value="ECO:0007669"/>
    <property type="project" value="RHEA"/>
</dbReference>
<dbReference type="InterPro" id="IPR031100">
    <property type="entry name" value="LOG_fam"/>
</dbReference>
<protein>
    <recommendedName>
        <fullName evidence="2">Cytokinin riboside 5'-monophosphate phosphoribohydrolase</fullName>
        <ecNumber evidence="2">3.2.2.n1</ecNumber>
    </recommendedName>
</protein>
<comment type="caution">
    <text evidence="3">The sequence shown here is derived from an EMBL/GenBank/DDBJ whole genome shotgun (WGS) entry which is preliminary data.</text>
</comment>
<comment type="catalytic activity">
    <reaction evidence="2">
        <text>9-ribosyl-trans-zeatin 5'-phosphate + H2O = trans-zeatin + D-ribose 5-phosphate</text>
        <dbReference type="Rhea" id="RHEA:48564"/>
        <dbReference type="ChEBI" id="CHEBI:15377"/>
        <dbReference type="ChEBI" id="CHEBI:16522"/>
        <dbReference type="ChEBI" id="CHEBI:78346"/>
        <dbReference type="ChEBI" id="CHEBI:87947"/>
        <dbReference type="EC" id="3.2.2.n1"/>
    </reaction>
</comment>
<comment type="catalytic activity">
    <reaction evidence="2">
        <text>N(6)-(dimethylallyl)adenosine 5'-phosphate + H2O = N(6)-dimethylallyladenine + D-ribose 5-phosphate</text>
        <dbReference type="Rhea" id="RHEA:48560"/>
        <dbReference type="ChEBI" id="CHEBI:15377"/>
        <dbReference type="ChEBI" id="CHEBI:17660"/>
        <dbReference type="ChEBI" id="CHEBI:57526"/>
        <dbReference type="ChEBI" id="CHEBI:78346"/>
        <dbReference type="EC" id="3.2.2.n1"/>
    </reaction>
</comment>
<dbReference type="Proteomes" id="UP000093928">
    <property type="component" value="Unassembled WGS sequence"/>
</dbReference>